<evidence type="ECO:0000313" key="3">
    <source>
        <dbReference type="EMBL" id="GAA0967531.1"/>
    </source>
</evidence>
<evidence type="ECO:0000256" key="2">
    <source>
        <dbReference type="SAM" id="Phobius"/>
    </source>
</evidence>
<dbReference type="Proteomes" id="UP001500665">
    <property type="component" value="Unassembled WGS sequence"/>
</dbReference>
<gene>
    <name evidence="3" type="ORF">GCM10009550_71530</name>
</gene>
<dbReference type="EMBL" id="BAAAHH010000050">
    <property type="protein sequence ID" value="GAA0967531.1"/>
    <property type="molecule type" value="Genomic_DNA"/>
</dbReference>
<feature type="compositionally biased region" description="Polar residues" evidence="1">
    <location>
        <begin position="99"/>
        <end position="108"/>
    </location>
</feature>
<comment type="caution">
    <text evidence="3">The sequence shown here is derived from an EMBL/GenBank/DDBJ whole genome shotgun (WGS) entry which is preliminary data.</text>
</comment>
<accession>A0ABP4CEP5</accession>
<sequence length="108" mass="11302">MGPRLQRLLGAAGTVLIAAMVNLATGFFTDHSNIGWWVSGAVLLLLGGLIQWWLPITTAPGPIQHGRQNIQDTIVGGSVGQTMASPGTQEVTGTQVTGDLNQTQEPTP</sequence>
<proteinExistence type="predicted"/>
<keyword evidence="2" id="KW-0472">Membrane</keyword>
<name>A0ABP4CEP5_9ACTN</name>
<keyword evidence="2" id="KW-1133">Transmembrane helix</keyword>
<evidence type="ECO:0000256" key="1">
    <source>
        <dbReference type="SAM" id="MobiDB-lite"/>
    </source>
</evidence>
<feature type="region of interest" description="Disordered" evidence="1">
    <location>
        <begin position="77"/>
        <end position="108"/>
    </location>
</feature>
<reference evidence="4" key="1">
    <citation type="journal article" date="2019" name="Int. J. Syst. Evol. Microbiol.">
        <title>The Global Catalogue of Microorganisms (GCM) 10K type strain sequencing project: providing services to taxonomists for standard genome sequencing and annotation.</title>
        <authorList>
            <consortium name="The Broad Institute Genomics Platform"/>
            <consortium name="The Broad Institute Genome Sequencing Center for Infectious Disease"/>
            <person name="Wu L."/>
            <person name="Ma J."/>
        </authorList>
    </citation>
    <scope>NUCLEOTIDE SEQUENCE [LARGE SCALE GENOMIC DNA]</scope>
    <source>
        <strain evidence="4">JCM 10696</strain>
    </source>
</reference>
<feature type="transmembrane region" description="Helical" evidence="2">
    <location>
        <begin position="36"/>
        <end position="54"/>
    </location>
</feature>
<evidence type="ECO:0000313" key="4">
    <source>
        <dbReference type="Proteomes" id="UP001500665"/>
    </source>
</evidence>
<organism evidence="3 4">
    <name type="scientific">Actinocorallia libanotica</name>
    <dbReference type="NCBI Taxonomy" id="46162"/>
    <lineage>
        <taxon>Bacteria</taxon>
        <taxon>Bacillati</taxon>
        <taxon>Actinomycetota</taxon>
        <taxon>Actinomycetes</taxon>
        <taxon>Streptosporangiales</taxon>
        <taxon>Thermomonosporaceae</taxon>
        <taxon>Actinocorallia</taxon>
    </lineage>
</organism>
<keyword evidence="4" id="KW-1185">Reference proteome</keyword>
<protein>
    <submittedName>
        <fullName evidence="3">Uncharacterized protein</fullName>
    </submittedName>
</protein>
<feature type="compositionally biased region" description="Low complexity" evidence="1">
    <location>
        <begin position="87"/>
        <end position="98"/>
    </location>
</feature>
<keyword evidence="2" id="KW-0812">Transmembrane</keyword>